<reference evidence="6 7" key="1">
    <citation type="submission" date="2011-09" db="EMBL/GenBank/DDBJ databases">
        <title>The permanent draft genome of Caldithrix abyssi DSM 13497.</title>
        <authorList>
            <consortium name="US DOE Joint Genome Institute (JGI-PGF)"/>
            <person name="Lucas S."/>
            <person name="Han J."/>
            <person name="Lapidus A."/>
            <person name="Bruce D."/>
            <person name="Goodwin L."/>
            <person name="Pitluck S."/>
            <person name="Peters L."/>
            <person name="Kyrpides N."/>
            <person name="Mavromatis K."/>
            <person name="Ivanova N."/>
            <person name="Mikhailova N."/>
            <person name="Chertkov O."/>
            <person name="Detter J.C."/>
            <person name="Tapia R."/>
            <person name="Han C."/>
            <person name="Land M."/>
            <person name="Hauser L."/>
            <person name="Markowitz V."/>
            <person name="Cheng J.-F."/>
            <person name="Hugenholtz P."/>
            <person name="Woyke T."/>
            <person name="Wu D."/>
            <person name="Spring S."/>
            <person name="Brambilla E."/>
            <person name="Klenk H.-P."/>
            <person name="Eisen J.A."/>
        </authorList>
    </citation>
    <scope>NUCLEOTIDE SEQUENCE [LARGE SCALE GENOMIC DNA]</scope>
    <source>
        <strain evidence="6 7">DSM 13497</strain>
    </source>
</reference>
<dbReference type="eggNOG" id="COG1595">
    <property type="taxonomic scope" value="Bacteria"/>
</dbReference>
<dbReference type="PROSITE" id="PS51257">
    <property type="entry name" value="PROKAR_LIPOPROTEIN"/>
    <property type="match status" value="1"/>
</dbReference>
<organism evidence="6 7">
    <name type="scientific">Caldithrix abyssi DSM 13497</name>
    <dbReference type="NCBI Taxonomy" id="880073"/>
    <lineage>
        <taxon>Bacteria</taxon>
        <taxon>Pseudomonadati</taxon>
        <taxon>Calditrichota</taxon>
        <taxon>Calditrichia</taxon>
        <taxon>Calditrichales</taxon>
        <taxon>Calditrichaceae</taxon>
        <taxon>Caldithrix</taxon>
    </lineage>
</organism>
<evidence type="ECO:0000259" key="4">
    <source>
        <dbReference type="Pfam" id="PF20958"/>
    </source>
</evidence>
<dbReference type="OrthoDB" id="3799094at2"/>
<dbReference type="InterPro" id="IPR048309">
    <property type="entry name" value="GxGYxYP_N_3rd"/>
</dbReference>
<dbReference type="Pfam" id="PF14323">
    <property type="entry name" value="GxGYxYP_C"/>
    <property type="match status" value="1"/>
</dbReference>
<dbReference type="InParanoid" id="H1XSQ7"/>
<dbReference type="InterPro" id="IPR048310">
    <property type="entry name" value="GxGYxYP_N_2nd"/>
</dbReference>
<evidence type="ECO:0000259" key="3">
    <source>
        <dbReference type="Pfam" id="PF20957"/>
    </source>
</evidence>
<feature type="domain" description="GxGYxYP putative glycoside hydrolase third N-terminal" evidence="4">
    <location>
        <begin position="191"/>
        <end position="273"/>
    </location>
</feature>
<proteinExistence type="predicted"/>
<dbReference type="InterPro" id="IPR025832">
    <property type="entry name" value="GxGYxYP_C"/>
</dbReference>
<dbReference type="EMBL" id="CP018099">
    <property type="protein sequence ID" value="APF20229.1"/>
    <property type="molecule type" value="Genomic_DNA"/>
</dbReference>
<evidence type="ECO:0000313" key="7">
    <source>
        <dbReference type="Proteomes" id="UP000004671"/>
    </source>
</evidence>
<dbReference type="Pfam" id="PF20957">
    <property type="entry name" value="GxGYxYP_N_2nd"/>
    <property type="match status" value="1"/>
</dbReference>
<dbReference type="AlphaFoldDB" id="H1XSQ7"/>
<dbReference type="Pfam" id="PF16216">
    <property type="entry name" value="GxGYxYP_N"/>
    <property type="match status" value="1"/>
</dbReference>
<name>H1XSQ7_CALAY</name>
<feature type="domain" description="GxGYxYP putative glycoside hydrolase first N-terminal" evidence="2">
    <location>
        <begin position="52"/>
        <end position="123"/>
    </location>
</feature>
<gene>
    <name evidence="5" type="ORF">Cabys_3483</name>
    <name evidence="6" type="ORF">Calab_0641</name>
</gene>
<feature type="domain" description="GxGYxYP putative glycoside hydrolase C-terminal" evidence="1">
    <location>
        <begin position="292"/>
        <end position="520"/>
    </location>
</feature>
<evidence type="ECO:0000313" key="5">
    <source>
        <dbReference type="EMBL" id="APF20229.1"/>
    </source>
</evidence>
<feature type="domain" description="GxGYxYP putative glycoside hydrolase second N-terminal" evidence="3">
    <location>
        <begin position="125"/>
        <end position="187"/>
    </location>
</feature>
<reference evidence="5 8" key="2">
    <citation type="submission" date="2016-11" db="EMBL/GenBank/DDBJ databases">
        <title>Genomic analysis of Caldithrix abyssi and proposal of a novel bacterial phylum Caldithrichaeota.</title>
        <authorList>
            <person name="Kublanov I."/>
            <person name="Sigalova O."/>
            <person name="Gavrilov S."/>
            <person name="Lebedinsky A."/>
            <person name="Ivanova N."/>
            <person name="Daum C."/>
            <person name="Reddy T."/>
            <person name="Klenk H.P."/>
            <person name="Goker M."/>
            <person name="Reva O."/>
            <person name="Miroshnichenko M."/>
            <person name="Kyprides N."/>
            <person name="Woyke T."/>
            <person name="Gelfand M."/>
        </authorList>
    </citation>
    <scope>NUCLEOTIDE SEQUENCE [LARGE SCALE GENOMIC DNA]</scope>
    <source>
        <strain evidence="5 8">LF13</strain>
    </source>
</reference>
<dbReference type="KEGG" id="caby:Cabys_3483"/>
<accession>H1XSQ7</accession>
<dbReference type="InterPro" id="IPR038410">
    <property type="entry name" value="GxGYxYP_C_sf"/>
</dbReference>
<keyword evidence="7" id="KW-1185">Reference proteome</keyword>
<dbReference type="Gene3D" id="3.20.20.490">
    <property type="entry name" value="GxGYxYP glycoside hydrolase, C-terminal domain"/>
    <property type="match status" value="1"/>
</dbReference>
<dbReference type="Proteomes" id="UP000004671">
    <property type="component" value="Chromosome"/>
</dbReference>
<dbReference type="PANTHER" id="PTHR37321:SF1">
    <property type="entry name" value="EXPORTED PROTEIN"/>
    <property type="match status" value="1"/>
</dbReference>
<dbReference type="Proteomes" id="UP000183868">
    <property type="component" value="Chromosome"/>
</dbReference>
<protein>
    <submittedName>
        <fullName evidence="5">GxGYxY sequence motif-containing protein</fullName>
    </submittedName>
    <submittedName>
        <fullName evidence="6">PA14 domain protein</fullName>
    </submittedName>
</protein>
<dbReference type="EMBL" id="CM001402">
    <property type="protein sequence ID" value="EHO40284.1"/>
    <property type="molecule type" value="Genomic_DNA"/>
</dbReference>
<evidence type="ECO:0000313" key="8">
    <source>
        <dbReference type="Proteomes" id="UP000183868"/>
    </source>
</evidence>
<evidence type="ECO:0000313" key="6">
    <source>
        <dbReference type="EMBL" id="EHO40284.1"/>
    </source>
</evidence>
<dbReference type="Pfam" id="PF20958">
    <property type="entry name" value="GxGYxYP_N_3rd"/>
    <property type="match status" value="1"/>
</dbReference>
<evidence type="ECO:0000259" key="2">
    <source>
        <dbReference type="Pfam" id="PF16216"/>
    </source>
</evidence>
<dbReference type="PaxDb" id="880073-Calab_0641"/>
<evidence type="ECO:0000259" key="1">
    <source>
        <dbReference type="Pfam" id="PF14323"/>
    </source>
</evidence>
<dbReference type="InterPro" id="IPR032626">
    <property type="entry name" value="GxGYxYP_N_1st"/>
</dbReference>
<dbReference type="PANTHER" id="PTHR37321">
    <property type="entry name" value="EXPORTED PROTEIN-RELATED"/>
    <property type="match status" value="1"/>
</dbReference>
<dbReference type="RefSeq" id="WP_006927233.1">
    <property type="nucleotide sequence ID" value="NZ_CM001402.1"/>
</dbReference>
<sequence>MIRLVSIIFSLLTLLGYSCQEKNSSVSAGDTTSAQPERLALSPYPASSRPDKLFIINDHNFSPAQLLTIETLQGVLAQRKPQIYRLANDGDAQWLEDLKNNYGVEVDYSLQANFEALLSHFKNDIAGYIVCNVNDQTVNTAISLCGITKAVAVTAENIPILEAMGIPLLKDVRNTDDAWFFTHYADSINNRILCYQKEDRFAFLADYAVFGKMITFYSPLTSELTQKIFAFMQPNTPLLGWGSDEFQLIYHSSANSIPVHPADWAKNLSTLTNFSVSLKQQTATPDTQITENVHTVCFVMTDGDNIQWLLNDFTTNSRWYGSPNRSKAKLGWTISPALSELAPTVMKYIYDRADATNAGRDYFIAGPSGLGYIFPDRYKNLVTYASLTSQFMEKADLRIVNIIGNTRSAEYLKPFLDQQNIDAIFFYYFSNYSGGMGKIDWLNGKPVITGRFNLWEGFETPESLAEKLNYFSADIHSEKGYSLIPVHVWSNGVDDVLQCISLLNKNVKVVTPDEFVYLIRKNLYSGN</sequence>
<dbReference type="STRING" id="880073.Cabys_3483"/>
<dbReference type="HOGENOM" id="CLU_507817_0_0_0"/>